<keyword evidence="3" id="KW-1185">Reference proteome</keyword>
<dbReference type="CDD" id="cd24007">
    <property type="entry name" value="ASKHA_NBD_eukNAGK-like"/>
    <property type="match status" value="1"/>
</dbReference>
<dbReference type="PANTHER" id="PTHR43190:SF3">
    <property type="entry name" value="N-ACETYL-D-GLUCOSAMINE KINASE"/>
    <property type="match status" value="1"/>
</dbReference>
<dbReference type="InterPro" id="IPR002731">
    <property type="entry name" value="ATPase_BadF"/>
</dbReference>
<comment type="caution">
    <text evidence="2">The sequence shown here is derived from an EMBL/GenBank/DDBJ whole genome shotgun (WGS) entry which is preliminary data.</text>
</comment>
<dbReference type="PANTHER" id="PTHR43190">
    <property type="entry name" value="N-ACETYL-D-GLUCOSAMINE KINASE"/>
    <property type="match status" value="1"/>
</dbReference>
<evidence type="ECO:0000313" key="3">
    <source>
        <dbReference type="Proteomes" id="UP000820669"/>
    </source>
</evidence>
<organism evidence="2 3">
    <name type="scientific">Pseudonocardia acidicola</name>
    <dbReference type="NCBI Taxonomy" id="2724939"/>
    <lineage>
        <taxon>Bacteria</taxon>
        <taxon>Bacillati</taxon>
        <taxon>Actinomycetota</taxon>
        <taxon>Actinomycetes</taxon>
        <taxon>Pseudonocardiales</taxon>
        <taxon>Pseudonocardiaceae</taxon>
        <taxon>Pseudonocardia</taxon>
    </lineage>
</organism>
<protein>
    <recommendedName>
        <fullName evidence="1">ATPase BadF/BadG/BcrA/BcrD type domain-containing protein</fullName>
    </recommendedName>
</protein>
<proteinExistence type="predicted"/>
<dbReference type="SUPFAM" id="SSF53067">
    <property type="entry name" value="Actin-like ATPase domain"/>
    <property type="match status" value="2"/>
</dbReference>
<accession>A0ABX1S7U8</accession>
<name>A0ABX1S7U8_9PSEU</name>
<evidence type="ECO:0000259" key="1">
    <source>
        <dbReference type="Pfam" id="PF01869"/>
    </source>
</evidence>
<dbReference type="InterPro" id="IPR052519">
    <property type="entry name" value="Euk-type_GlcNAc_Kinase"/>
</dbReference>
<dbReference type="InterPro" id="IPR043129">
    <property type="entry name" value="ATPase_NBD"/>
</dbReference>
<evidence type="ECO:0000313" key="2">
    <source>
        <dbReference type="EMBL" id="NMH96543.1"/>
    </source>
</evidence>
<gene>
    <name evidence="2" type="ORF">HF526_04300</name>
</gene>
<reference evidence="2 3" key="1">
    <citation type="submission" date="2020-04" db="EMBL/GenBank/DDBJ databases">
        <authorList>
            <person name="Klaysubun C."/>
            <person name="Duangmal K."/>
            <person name="Lipun K."/>
        </authorList>
    </citation>
    <scope>NUCLEOTIDE SEQUENCE [LARGE SCALE GENOMIC DNA]</scope>
    <source>
        <strain evidence="2 3">K10HN5</strain>
    </source>
</reference>
<dbReference type="EMBL" id="JAAXLA010000005">
    <property type="protein sequence ID" value="NMH96543.1"/>
    <property type="molecule type" value="Genomic_DNA"/>
</dbReference>
<dbReference type="Pfam" id="PF01869">
    <property type="entry name" value="BcrAD_BadFG"/>
    <property type="match status" value="1"/>
</dbReference>
<sequence>MGIDAGGTHARCAAISSTGALVGRVGGPGANVHRHGLQASGRSLVGLVRAALGDAPPAGPVYAAVCAAGLDTVEVEAALADGLREAAPDIDWSLANDAMGAWKGAFGAGSSGVVAISGTGSVAFARNGVREARAGGWGALLGDEGSGYAIGRSALIAVLRQHDHLGPPTSLCGPVLRQLGLTEPRSIIDHMHFRMQPSDVAALAPVVLEHASTGDQEAGRIVDAAAAALVGFARAAATAVRGEGDPPTPFALVGGVSGDAHFRARVRLRSTGPALCLSWQEAQASPIVGSVRLAMEAAATACPGLIGNIELTPHLTAAIEAAA</sequence>
<dbReference type="RefSeq" id="WP_169379930.1">
    <property type="nucleotide sequence ID" value="NZ_JAAXLA010000005.1"/>
</dbReference>
<dbReference type="Proteomes" id="UP000820669">
    <property type="component" value="Unassembled WGS sequence"/>
</dbReference>
<feature type="domain" description="ATPase BadF/BadG/BcrA/BcrD type" evidence="1">
    <location>
        <begin position="2"/>
        <end position="263"/>
    </location>
</feature>
<dbReference type="Gene3D" id="3.30.420.40">
    <property type="match status" value="2"/>
</dbReference>